<evidence type="ECO:0000313" key="2">
    <source>
        <dbReference type="Proteomes" id="UP000002059"/>
    </source>
</evidence>
<dbReference type="AlphaFoldDB" id="A0A0A2V3K8"/>
<dbReference type="GeneID" id="26971221"/>
<dbReference type="VEuPathDB" id="FungiDB:PAAG_12633"/>
<keyword evidence="2" id="KW-1185">Reference proteome</keyword>
<dbReference type="RefSeq" id="XP_015702283.1">
    <property type="nucleotide sequence ID" value="XM_015848099.1"/>
</dbReference>
<evidence type="ECO:0000313" key="1">
    <source>
        <dbReference type="EMBL" id="KGQ00700.1"/>
    </source>
</evidence>
<dbReference type="EMBL" id="KN294036">
    <property type="protein sequence ID" value="KGQ00700.1"/>
    <property type="molecule type" value="Genomic_DNA"/>
</dbReference>
<organism evidence="1 2">
    <name type="scientific">Paracoccidioides lutzii (strain ATCC MYA-826 / Pb01)</name>
    <name type="common">Paracoccidioides brasiliensis</name>
    <dbReference type="NCBI Taxonomy" id="502779"/>
    <lineage>
        <taxon>Eukaryota</taxon>
        <taxon>Fungi</taxon>
        <taxon>Dikarya</taxon>
        <taxon>Ascomycota</taxon>
        <taxon>Pezizomycotina</taxon>
        <taxon>Eurotiomycetes</taxon>
        <taxon>Eurotiomycetidae</taxon>
        <taxon>Onygenales</taxon>
        <taxon>Ajellomycetaceae</taxon>
        <taxon>Paracoccidioides</taxon>
    </lineage>
</organism>
<dbReference type="KEGG" id="pbl:PAAG_12633"/>
<dbReference type="OrthoDB" id="5278208at2759"/>
<reference evidence="1 2" key="1">
    <citation type="journal article" date="2011" name="PLoS Genet.">
        <title>Comparative genomic analysis of human fungal pathogens causing paracoccidioidomycosis.</title>
        <authorList>
            <person name="Desjardins C.A."/>
            <person name="Champion M.D."/>
            <person name="Holder J.W."/>
            <person name="Muszewska A."/>
            <person name="Goldberg J."/>
            <person name="Bailao A.M."/>
            <person name="Brigido M.M."/>
            <person name="Ferreira M.E."/>
            <person name="Garcia A.M."/>
            <person name="Grynberg M."/>
            <person name="Gujja S."/>
            <person name="Heiman D.I."/>
            <person name="Henn M.R."/>
            <person name="Kodira C.D."/>
            <person name="Leon-Narvaez H."/>
            <person name="Longo L.V."/>
            <person name="Ma L.J."/>
            <person name="Malavazi I."/>
            <person name="Matsuo A.L."/>
            <person name="Morais F.V."/>
            <person name="Pereira M."/>
            <person name="Rodriguez-Brito S."/>
            <person name="Sakthikumar S."/>
            <person name="Salem-Izacc S.M."/>
            <person name="Sykes S.M."/>
            <person name="Teixeira M.M."/>
            <person name="Vallejo M.C."/>
            <person name="Walter M.E."/>
            <person name="Yandava C."/>
            <person name="Young S."/>
            <person name="Zeng Q."/>
            <person name="Zucker J."/>
            <person name="Felipe M.S."/>
            <person name="Goldman G.H."/>
            <person name="Haas B.J."/>
            <person name="McEwen J.G."/>
            <person name="Nino-Vega G."/>
            <person name="Puccia R."/>
            <person name="San-Blas G."/>
            <person name="Soares C.M."/>
            <person name="Birren B.W."/>
            <person name="Cuomo C.A."/>
        </authorList>
    </citation>
    <scope>NUCLEOTIDE SEQUENCE [LARGE SCALE GENOMIC DNA]</scope>
    <source>
        <strain evidence="2">ATCC MYA-826 / Pb01</strain>
    </source>
</reference>
<protein>
    <submittedName>
        <fullName evidence="1">Uncharacterized protein</fullName>
    </submittedName>
</protein>
<gene>
    <name evidence="1" type="ORF">PAAG_12633</name>
</gene>
<sequence length="171" mass="20214">MIEQLGYIYPLAFRIRMANLWKNPELTNWWLPKNEGYPNFVREIREWMKERVVLESLEFPQSWVLELRAPIASDGLYESHNTALLHIIHSWRCELWTILLTYKASEIRSPGIQQPLLQLSMEDGPWSKYMRAQFWYRCLIVDPGNDTLLESGWASLSCPLHQASSQVFVHH</sequence>
<name>A0A0A2V3K8_PARBA</name>
<dbReference type="HOGENOM" id="CLU_1563347_0_0_1"/>
<proteinExistence type="predicted"/>
<dbReference type="Proteomes" id="UP000002059">
    <property type="component" value="Partially assembled WGS sequence"/>
</dbReference>
<accession>A0A0A2V3K8</accession>